<keyword evidence="4" id="KW-1185">Reference proteome</keyword>
<dbReference type="Proteomes" id="UP000199513">
    <property type="component" value="Unassembled WGS sequence"/>
</dbReference>
<organism evidence="3 4">
    <name type="scientific">Thermoflexibacter ruber</name>
    <dbReference type="NCBI Taxonomy" id="1003"/>
    <lineage>
        <taxon>Bacteria</taxon>
        <taxon>Pseudomonadati</taxon>
        <taxon>Bacteroidota</taxon>
        <taxon>Cytophagia</taxon>
        <taxon>Cytophagales</taxon>
        <taxon>Thermoflexibacteraceae</taxon>
        <taxon>Thermoflexibacter</taxon>
    </lineage>
</organism>
<evidence type="ECO:0000313" key="4">
    <source>
        <dbReference type="Proteomes" id="UP000199513"/>
    </source>
</evidence>
<keyword evidence="1" id="KW-0472">Membrane</keyword>
<keyword evidence="1" id="KW-1133">Transmembrane helix</keyword>
<name>A0A1I2IJ32_9BACT</name>
<dbReference type="STRING" id="1003.SAMN04488541_10335"/>
<protein>
    <submittedName>
        <fullName evidence="3">Pimeloyl-ACP methyl ester carboxylesterase</fullName>
    </submittedName>
</protein>
<dbReference type="PRINTS" id="PR00111">
    <property type="entry name" value="ABHYDROLASE"/>
</dbReference>
<sequence length="297" mass="34112">MLIHRVFKTYIKQFLSLKNLVVFSIFLAFTQMFSSCLQFRMSDKKVAKYFQNKQYKPEFHTYQVGKRTMHYVSIGADTLPTVLLIHGSPGAWDAFIDYLGDSSMVEKMRLIAVDRPGFGKSNFGKAERDLAKQAALIKPILETNKSGKSMILVGHSYGGPVIARLAMDYPDLVRGLIFLAPSIAPELEKTKWFQYPAEWLLINWLLPRGLLVSNREIRHLKEDLEKIIPYWGNINKPVIYIHGEKDSLVPIANADFAHKMLVNAKVEMIRIPNTDHFIPWTHEKLVKDAIFKAVKEF</sequence>
<dbReference type="PANTHER" id="PTHR43798:SF33">
    <property type="entry name" value="HYDROLASE, PUTATIVE (AFU_ORTHOLOGUE AFUA_2G14860)-RELATED"/>
    <property type="match status" value="1"/>
</dbReference>
<evidence type="ECO:0000313" key="3">
    <source>
        <dbReference type="EMBL" id="SFF42305.1"/>
    </source>
</evidence>
<proteinExistence type="predicted"/>
<dbReference type="InterPro" id="IPR000073">
    <property type="entry name" value="AB_hydrolase_1"/>
</dbReference>
<dbReference type="Gene3D" id="3.40.50.1820">
    <property type="entry name" value="alpha/beta hydrolase"/>
    <property type="match status" value="1"/>
</dbReference>
<accession>A0A1I2IJ32</accession>
<dbReference type="GO" id="GO:0016020">
    <property type="term" value="C:membrane"/>
    <property type="evidence" value="ECO:0007669"/>
    <property type="project" value="TreeGrafter"/>
</dbReference>
<feature type="transmembrane region" description="Helical" evidence="1">
    <location>
        <begin position="20"/>
        <end position="39"/>
    </location>
</feature>
<keyword evidence="1" id="KW-0812">Transmembrane</keyword>
<reference evidence="3 4" key="1">
    <citation type="submission" date="2016-10" db="EMBL/GenBank/DDBJ databases">
        <authorList>
            <person name="de Groot N.N."/>
        </authorList>
    </citation>
    <scope>NUCLEOTIDE SEQUENCE [LARGE SCALE GENOMIC DNA]</scope>
    <source>
        <strain>GEY</strain>
        <strain evidence="4">DSM 9560</strain>
    </source>
</reference>
<dbReference type="EMBL" id="FONY01000033">
    <property type="protein sequence ID" value="SFF42305.1"/>
    <property type="molecule type" value="Genomic_DNA"/>
</dbReference>
<dbReference type="InterPro" id="IPR029058">
    <property type="entry name" value="AB_hydrolase_fold"/>
</dbReference>
<dbReference type="InterPro" id="IPR050266">
    <property type="entry name" value="AB_hydrolase_sf"/>
</dbReference>
<evidence type="ECO:0000256" key="1">
    <source>
        <dbReference type="SAM" id="Phobius"/>
    </source>
</evidence>
<dbReference type="Pfam" id="PF00561">
    <property type="entry name" value="Abhydrolase_1"/>
    <property type="match status" value="1"/>
</dbReference>
<gene>
    <name evidence="3" type="ORF">SAMN04488541_10335</name>
</gene>
<dbReference type="AlphaFoldDB" id="A0A1I2IJ32"/>
<dbReference type="OrthoDB" id="1224630at2"/>
<dbReference type="SUPFAM" id="SSF53474">
    <property type="entry name" value="alpha/beta-Hydrolases"/>
    <property type="match status" value="1"/>
</dbReference>
<dbReference type="PANTHER" id="PTHR43798">
    <property type="entry name" value="MONOACYLGLYCEROL LIPASE"/>
    <property type="match status" value="1"/>
</dbReference>
<feature type="domain" description="AB hydrolase-1" evidence="2">
    <location>
        <begin position="80"/>
        <end position="198"/>
    </location>
</feature>
<evidence type="ECO:0000259" key="2">
    <source>
        <dbReference type="Pfam" id="PF00561"/>
    </source>
</evidence>